<dbReference type="InterPro" id="IPR025966">
    <property type="entry name" value="OppC_N"/>
</dbReference>
<comment type="similarity">
    <text evidence="7">Belongs to the binding-protein-dependent transport system permease family.</text>
</comment>
<evidence type="ECO:0000256" key="3">
    <source>
        <dbReference type="ARBA" id="ARBA00022475"/>
    </source>
</evidence>
<dbReference type="InterPro" id="IPR000515">
    <property type="entry name" value="MetI-like"/>
</dbReference>
<accession>A0A1K2HZG7</accession>
<dbReference type="RefSeq" id="WP_072343857.1">
    <property type="nucleotide sequence ID" value="NZ_FPKU01000002.1"/>
</dbReference>
<dbReference type="Pfam" id="PF12911">
    <property type="entry name" value="OppC_N"/>
    <property type="match status" value="1"/>
</dbReference>
<feature type="domain" description="ABC transmembrane type-1" evidence="8">
    <location>
        <begin position="73"/>
        <end position="262"/>
    </location>
</feature>
<name>A0A1K2HZG7_9HYPH</name>
<keyword evidence="4 7" id="KW-0812">Transmembrane</keyword>
<dbReference type="SUPFAM" id="SSF161098">
    <property type="entry name" value="MetI-like"/>
    <property type="match status" value="1"/>
</dbReference>
<evidence type="ECO:0000313" key="10">
    <source>
        <dbReference type="Proteomes" id="UP000183447"/>
    </source>
</evidence>
<comment type="subcellular location">
    <subcellularLocation>
        <location evidence="1 7">Cell membrane</location>
        <topology evidence="1 7">Multi-pass membrane protein</topology>
    </subcellularLocation>
</comment>
<dbReference type="GO" id="GO:0055085">
    <property type="term" value="P:transmembrane transport"/>
    <property type="evidence" value="ECO:0007669"/>
    <property type="project" value="InterPro"/>
</dbReference>
<evidence type="ECO:0000256" key="4">
    <source>
        <dbReference type="ARBA" id="ARBA00022692"/>
    </source>
</evidence>
<evidence type="ECO:0000256" key="2">
    <source>
        <dbReference type="ARBA" id="ARBA00022448"/>
    </source>
</evidence>
<keyword evidence="3" id="KW-1003">Cell membrane</keyword>
<proteinExistence type="inferred from homology"/>
<feature type="transmembrane region" description="Helical" evidence="7">
    <location>
        <begin position="240"/>
        <end position="265"/>
    </location>
</feature>
<dbReference type="InterPro" id="IPR050366">
    <property type="entry name" value="BP-dependent_transpt_permease"/>
</dbReference>
<dbReference type="InterPro" id="IPR035906">
    <property type="entry name" value="MetI-like_sf"/>
</dbReference>
<evidence type="ECO:0000256" key="7">
    <source>
        <dbReference type="RuleBase" id="RU363032"/>
    </source>
</evidence>
<sequence>MARWRLGFVIPAFLLGLVIAFAIFGDFLTPHDYGTSSLLNRNKPPVFAGGSWAYPLGTDGLGRDLLARLVFGTRISIGLALVGTLIGAVLGTVLGLIAARSNNLIGALIVAGIDLQAAVPFMIIALATLAIFGNSLTLFVVILGLYGWENYARLVRGSAMSAHTLPFVEAARSIGVGAMTIDRRHILPTVFNVVIVQATLNFPQTILLESGLSFLGLGIQPPFTSLGQLLGEGRDSLGRAWWLAVVPGTLIFVTTLSVSLLGDALRDRLDPTMRRG</sequence>
<dbReference type="CDD" id="cd06261">
    <property type="entry name" value="TM_PBP2"/>
    <property type="match status" value="1"/>
</dbReference>
<dbReference type="PANTHER" id="PTHR43386:SF25">
    <property type="entry name" value="PEPTIDE ABC TRANSPORTER PERMEASE PROTEIN"/>
    <property type="match status" value="1"/>
</dbReference>
<dbReference type="Gene3D" id="1.10.3720.10">
    <property type="entry name" value="MetI-like"/>
    <property type="match status" value="1"/>
</dbReference>
<evidence type="ECO:0000256" key="1">
    <source>
        <dbReference type="ARBA" id="ARBA00004651"/>
    </source>
</evidence>
<keyword evidence="2 7" id="KW-0813">Transport</keyword>
<evidence type="ECO:0000313" key="9">
    <source>
        <dbReference type="EMBL" id="SFZ85522.1"/>
    </source>
</evidence>
<dbReference type="Proteomes" id="UP000183447">
    <property type="component" value="Unassembled WGS sequence"/>
</dbReference>
<keyword evidence="10" id="KW-1185">Reference proteome</keyword>
<dbReference type="EMBL" id="FPKU01000002">
    <property type="protein sequence ID" value="SFZ85522.1"/>
    <property type="molecule type" value="Genomic_DNA"/>
</dbReference>
<evidence type="ECO:0000256" key="5">
    <source>
        <dbReference type="ARBA" id="ARBA00022989"/>
    </source>
</evidence>
<keyword evidence="6 7" id="KW-0472">Membrane</keyword>
<evidence type="ECO:0000256" key="6">
    <source>
        <dbReference type="ARBA" id="ARBA00023136"/>
    </source>
</evidence>
<dbReference type="OrthoDB" id="8410865at2"/>
<dbReference type="Pfam" id="PF00528">
    <property type="entry name" value="BPD_transp_1"/>
    <property type="match status" value="1"/>
</dbReference>
<reference evidence="9 10" key="1">
    <citation type="submission" date="2016-11" db="EMBL/GenBank/DDBJ databases">
        <authorList>
            <person name="Jaros S."/>
            <person name="Januszkiewicz K."/>
            <person name="Wedrychowicz H."/>
        </authorList>
    </citation>
    <scope>NUCLEOTIDE SEQUENCE [LARGE SCALE GENOMIC DNA]</scope>
    <source>
        <strain evidence="9 10">ATCC 23634</strain>
    </source>
</reference>
<dbReference type="AlphaFoldDB" id="A0A1K2HZG7"/>
<dbReference type="PROSITE" id="PS50928">
    <property type="entry name" value="ABC_TM1"/>
    <property type="match status" value="1"/>
</dbReference>
<protein>
    <submittedName>
        <fullName evidence="9">Peptide/nickel transport system permease protein</fullName>
    </submittedName>
</protein>
<feature type="transmembrane region" description="Helical" evidence="7">
    <location>
        <begin position="119"/>
        <end position="148"/>
    </location>
</feature>
<feature type="transmembrane region" description="Helical" evidence="7">
    <location>
        <begin position="75"/>
        <end position="98"/>
    </location>
</feature>
<dbReference type="GO" id="GO:0005886">
    <property type="term" value="C:plasma membrane"/>
    <property type="evidence" value="ECO:0007669"/>
    <property type="project" value="UniProtKB-SubCell"/>
</dbReference>
<keyword evidence="5 7" id="KW-1133">Transmembrane helix</keyword>
<dbReference type="PANTHER" id="PTHR43386">
    <property type="entry name" value="OLIGOPEPTIDE TRANSPORT SYSTEM PERMEASE PROTEIN APPC"/>
    <property type="match status" value="1"/>
</dbReference>
<organism evidence="9 10">
    <name type="scientific">Devosia enhydra</name>
    <dbReference type="NCBI Taxonomy" id="665118"/>
    <lineage>
        <taxon>Bacteria</taxon>
        <taxon>Pseudomonadati</taxon>
        <taxon>Pseudomonadota</taxon>
        <taxon>Alphaproteobacteria</taxon>
        <taxon>Hyphomicrobiales</taxon>
        <taxon>Devosiaceae</taxon>
        <taxon>Devosia</taxon>
    </lineage>
</organism>
<evidence type="ECO:0000259" key="8">
    <source>
        <dbReference type="PROSITE" id="PS50928"/>
    </source>
</evidence>
<gene>
    <name evidence="9" type="ORF">SAMN02983003_2687</name>
</gene>
<dbReference type="STRING" id="665118.SAMN02983003_2687"/>